<accession>F5Y4H8</accession>
<evidence type="ECO:0000313" key="2">
    <source>
        <dbReference type="EMBL" id="AEG93825.1"/>
    </source>
</evidence>
<dbReference type="STRING" id="365046.Rta_27230"/>
<feature type="domain" description="Amidohydrolase 3" evidence="1">
    <location>
        <begin position="429"/>
        <end position="512"/>
    </location>
</feature>
<dbReference type="InterPro" id="IPR013108">
    <property type="entry name" value="Amidohydro_3"/>
</dbReference>
<proteinExistence type="predicted"/>
<reference evidence="3" key="1">
    <citation type="submission" date="2006-01" db="EMBL/GenBank/DDBJ databases">
        <title>Genome of the cyst-dividing bacterium Ramlibacter tataouinensis.</title>
        <authorList>
            <person name="Barakat M."/>
            <person name="Ortet P."/>
            <person name="De Luca G."/>
            <person name="Jourlin-Castelli C."/>
            <person name="Ansaldi M."/>
            <person name="Py B."/>
            <person name="Fichant G."/>
            <person name="Coutinho P."/>
            <person name="Voulhoux R."/>
            <person name="Bastien O."/>
            <person name="Roy S."/>
            <person name="Marechal E."/>
            <person name="Henrissat B."/>
            <person name="Quentin Y."/>
            <person name="Noirot P."/>
            <person name="Filloux A."/>
            <person name="Mejean V."/>
            <person name="DuBow M."/>
            <person name="Barras F."/>
            <person name="Heulin T."/>
        </authorList>
    </citation>
    <scope>NUCLEOTIDE SEQUENCE [LARGE SCALE GENOMIC DNA]</scope>
    <source>
        <strain evidence="3">ATCC BAA-407 / DSM 14655 / LMG 21543 / TTB310</strain>
    </source>
</reference>
<dbReference type="Proteomes" id="UP000008385">
    <property type="component" value="Chromosome"/>
</dbReference>
<dbReference type="PANTHER" id="PTHR11647">
    <property type="entry name" value="HYDRANTOINASE/DIHYDROPYRIMIDINASE FAMILY MEMBER"/>
    <property type="match status" value="1"/>
</dbReference>
<dbReference type="CDD" id="cd01297">
    <property type="entry name" value="D-aminoacylase"/>
    <property type="match status" value="1"/>
</dbReference>
<keyword evidence="3" id="KW-1185">Reference proteome</keyword>
<dbReference type="PATRIC" id="fig|365046.3.peg.2784"/>
<sequence>MFDTLFIGGSVIDGTGAPAFEADVGIVGDRIAAIGMLGGAAAGERIDARGLTVAPGFVDIHTHSDFTLLVDGRADSQVCQGVTTEVIGQCGFSCAPLASSADAGAVLGYVEDAVDIRWRSFGEYLDRLQQAAPAVNVAAFVGHGALHRAAVAQAAVPGTGDQVQAMVRLAEDAFDAGAIGLSTGLEYWPGNTASPEEIAAMSAVAARRGGLYATHVRNRDIHYDLGFTEAVATARQTGARLQISHIQPKFGAPAHAMQHTLELIYRARREGVDVAFDIIPHDWSHTCMVSILPPWAREGGTARTLERLKDPALRRQMKDNPRPIWRLVSAGRWDDIVLLSSAANQDLVGMNFTRIGAQRGTDPYDAVLDLLLEEGEGLPNVMWTSRSFNDADVCMCLREAGCSVMSDTLALSRRGPLKDTIGSLSGYGWTARLLGHYVRDRQVITLPEAIRRLTSQPAQRLGLADRGRLRPGAFADLVVLDPPGVEDRSSVLEPLRHPAGFHHVMVNGRAVVRDGVRNDERPGRVLRR</sequence>
<dbReference type="PANTHER" id="PTHR11647:SF1">
    <property type="entry name" value="COLLAPSIN RESPONSE MEDIATOR PROTEIN"/>
    <property type="match status" value="1"/>
</dbReference>
<keyword evidence="2" id="KW-0378">Hydrolase</keyword>
<protein>
    <submittedName>
        <fullName evidence="2">N-acyl-D-glutamate deacylase (N-acyl-D-glutamate amidohydrolase) and to D-aminoacylase (N-acyl-D-amino-acid deacylase)-like protein</fullName>
    </submittedName>
</protein>
<name>F5Y4H8_RAMTT</name>
<dbReference type="GO" id="GO:0016811">
    <property type="term" value="F:hydrolase activity, acting on carbon-nitrogen (but not peptide) bonds, in linear amides"/>
    <property type="evidence" value="ECO:0007669"/>
    <property type="project" value="InterPro"/>
</dbReference>
<evidence type="ECO:0000259" key="1">
    <source>
        <dbReference type="Pfam" id="PF07969"/>
    </source>
</evidence>
<dbReference type="Gene3D" id="2.30.40.10">
    <property type="entry name" value="Urease, subunit C, domain 1"/>
    <property type="match status" value="1"/>
</dbReference>
<evidence type="ECO:0000313" key="3">
    <source>
        <dbReference type="Proteomes" id="UP000008385"/>
    </source>
</evidence>
<dbReference type="InterPro" id="IPR011059">
    <property type="entry name" value="Metal-dep_hydrolase_composite"/>
</dbReference>
<dbReference type="InterPro" id="IPR023100">
    <property type="entry name" value="D-aminoacylase_insert_dom_sf"/>
</dbReference>
<organism evidence="2 3">
    <name type="scientific">Ramlibacter tataouinensis (strain ATCC BAA-407 / DSM 14655 / LMG 21543 / TTB310)</name>
    <dbReference type="NCBI Taxonomy" id="365046"/>
    <lineage>
        <taxon>Bacteria</taxon>
        <taxon>Pseudomonadati</taxon>
        <taxon>Pseudomonadota</taxon>
        <taxon>Betaproteobacteria</taxon>
        <taxon>Burkholderiales</taxon>
        <taxon>Comamonadaceae</taxon>
        <taxon>Ramlibacter</taxon>
    </lineage>
</organism>
<dbReference type="AlphaFoldDB" id="F5Y4H8"/>
<dbReference type="InterPro" id="IPR032466">
    <property type="entry name" value="Metal_Hydrolase"/>
</dbReference>
<dbReference type="HOGENOM" id="CLU_016107_2_1_4"/>
<dbReference type="KEGG" id="rta:Rta_27230"/>
<dbReference type="SUPFAM" id="SSF51556">
    <property type="entry name" value="Metallo-dependent hydrolases"/>
    <property type="match status" value="1"/>
</dbReference>
<dbReference type="eggNOG" id="COG3653">
    <property type="taxonomic scope" value="Bacteria"/>
</dbReference>
<dbReference type="Pfam" id="PF07969">
    <property type="entry name" value="Amidohydro_3"/>
    <property type="match status" value="2"/>
</dbReference>
<dbReference type="Gene3D" id="3.30.1490.130">
    <property type="entry name" value="D-aminoacylase. Domain 3"/>
    <property type="match status" value="1"/>
</dbReference>
<dbReference type="OrthoDB" id="9766983at2"/>
<reference evidence="2 3" key="2">
    <citation type="journal article" date="2011" name="PLoS ONE">
        <title>The Cyst-Dividing Bacterium Ramlibacter tataouinensis TTB310 Genome Reveals a Well-Stocked Toolbox for Adaptation to a Desert Environment.</title>
        <authorList>
            <person name="De Luca G."/>
            <person name="Barakat M."/>
            <person name="Ortet P."/>
            <person name="Fochesato S."/>
            <person name="Jourlin-Castelli C."/>
            <person name="Ansaldi M."/>
            <person name="Py B."/>
            <person name="Fichant G."/>
            <person name="Coutinho P.M."/>
            <person name="Voulhoux R."/>
            <person name="Bastien O."/>
            <person name="Marechal E."/>
            <person name="Henrissat B."/>
            <person name="Quentin Y."/>
            <person name="Noirot P."/>
            <person name="Filloux A."/>
            <person name="Mejean V."/>
            <person name="Dubow M.S."/>
            <person name="Barras F."/>
            <person name="Barbe V."/>
            <person name="Weissenbach J."/>
            <person name="Mihalcescu I."/>
            <person name="Vermeglio A."/>
            <person name="Achouak W."/>
            <person name="Heulin T."/>
        </authorList>
    </citation>
    <scope>NUCLEOTIDE SEQUENCE [LARGE SCALE GENOMIC DNA]</scope>
    <source>
        <strain evidence="3">ATCC BAA-407 / DSM 14655 / LMG 21543 / TTB310</strain>
    </source>
</reference>
<dbReference type="Gene3D" id="3.20.20.140">
    <property type="entry name" value="Metal-dependent hydrolases"/>
    <property type="match status" value="1"/>
</dbReference>
<dbReference type="RefSeq" id="WP_013902056.1">
    <property type="nucleotide sequence ID" value="NC_015677.1"/>
</dbReference>
<dbReference type="EMBL" id="CP000245">
    <property type="protein sequence ID" value="AEG93825.1"/>
    <property type="molecule type" value="Genomic_DNA"/>
</dbReference>
<feature type="domain" description="Amidohydrolase 3" evidence="1">
    <location>
        <begin position="46"/>
        <end position="235"/>
    </location>
</feature>
<dbReference type="SUPFAM" id="SSF51338">
    <property type="entry name" value="Composite domain of metallo-dependent hydrolases"/>
    <property type="match status" value="1"/>
</dbReference>
<dbReference type="InterPro" id="IPR050378">
    <property type="entry name" value="Metallo-dep_Hydrolases_sf"/>
</dbReference>
<gene>
    <name evidence="2" type="ordered locus">Rta_27230</name>
</gene>